<proteinExistence type="predicted"/>
<reference evidence="2" key="1">
    <citation type="submission" date="2021-01" db="EMBL/GenBank/DDBJ databases">
        <title>A chromosome-scale assembly of European eel, Anguilla anguilla.</title>
        <authorList>
            <person name="Henkel C."/>
            <person name="Jong-Raadsen S.A."/>
            <person name="Dufour S."/>
            <person name="Weltzien F.-A."/>
            <person name="Palstra A.P."/>
            <person name="Pelster B."/>
            <person name="Spaink H.P."/>
            <person name="Van Den Thillart G.E."/>
            <person name="Jansen H."/>
            <person name="Zahm M."/>
            <person name="Klopp C."/>
            <person name="Cedric C."/>
            <person name="Louis A."/>
            <person name="Berthelot C."/>
            <person name="Parey E."/>
            <person name="Roest Crollius H."/>
            <person name="Montfort J."/>
            <person name="Robinson-Rechavi M."/>
            <person name="Bucao C."/>
            <person name="Bouchez O."/>
            <person name="Gislard M."/>
            <person name="Lluch J."/>
            <person name="Milhes M."/>
            <person name="Lampietro C."/>
            <person name="Lopez Roques C."/>
            <person name="Donnadieu C."/>
            <person name="Braasch I."/>
            <person name="Desvignes T."/>
            <person name="Postlethwait J."/>
            <person name="Bobe J."/>
            <person name="Guiguen Y."/>
            <person name="Dirks R."/>
        </authorList>
    </citation>
    <scope>NUCLEOTIDE SEQUENCE</scope>
    <source>
        <strain evidence="2">Tag_6206</strain>
        <tissue evidence="2">Liver</tissue>
    </source>
</reference>
<feature type="compositionally biased region" description="Polar residues" evidence="1">
    <location>
        <begin position="92"/>
        <end position="114"/>
    </location>
</feature>
<dbReference type="Gene3D" id="6.10.250.2320">
    <property type="match status" value="1"/>
</dbReference>
<evidence type="ECO:0000313" key="2">
    <source>
        <dbReference type="EMBL" id="KAG5849678.1"/>
    </source>
</evidence>
<evidence type="ECO:0000313" key="3">
    <source>
        <dbReference type="Proteomes" id="UP001044222"/>
    </source>
</evidence>
<feature type="region of interest" description="Disordered" evidence="1">
    <location>
        <begin position="70"/>
        <end position="144"/>
    </location>
</feature>
<keyword evidence="3" id="KW-1185">Reference proteome</keyword>
<comment type="caution">
    <text evidence="2">The sequence shown here is derived from an EMBL/GenBank/DDBJ whole genome shotgun (WGS) entry which is preliminary data.</text>
</comment>
<gene>
    <name evidence="2" type="ORF">ANANG_G00074300</name>
</gene>
<dbReference type="Proteomes" id="UP001044222">
    <property type="component" value="Unassembled WGS sequence"/>
</dbReference>
<dbReference type="EMBL" id="JAFIRN010000004">
    <property type="protein sequence ID" value="KAG5849678.1"/>
    <property type="molecule type" value="Genomic_DNA"/>
</dbReference>
<protein>
    <submittedName>
        <fullName evidence="2">Uncharacterized protein</fullName>
    </submittedName>
</protein>
<evidence type="ECO:0000256" key="1">
    <source>
        <dbReference type="SAM" id="MobiDB-lite"/>
    </source>
</evidence>
<feature type="compositionally biased region" description="Polar residues" evidence="1">
    <location>
        <begin position="123"/>
        <end position="134"/>
    </location>
</feature>
<feature type="compositionally biased region" description="Pro residues" evidence="1">
    <location>
        <begin position="290"/>
        <end position="311"/>
    </location>
</feature>
<organism evidence="2 3">
    <name type="scientific">Anguilla anguilla</name>
    <name type="common">European freshwater eel</name>
    <name type="synonym">Muraena anguilla</name>
    <dbReference type="NCBI Taxonomy" id="7936"/>
    <lineage>
        <taxon>Eukaryota</taxon>
        <taxon>Metazoa</taxon>
        <taxon>Chordata</taxon>
        <taxon>Craniata</taxon>
        <taxon>Vertebrata</taxon>
        <taxon>Euteleostomi</taxon>
        <taxon>Actinopterygii</taxon>
        <taxon>Neopterygii</taxon>
        <taxon>Teleostei</taxon>
        <taxon>Anguilliformes</taxon>
        <taxon>Anguillidae</taxon>
        <taxon>Anguilla</taxon>
    </lineage>
</organism>
<accession>A0A9D3ML39</accession>
<dbReference type="AlphaFoldDB" id="A0A9D3ML39"/>
<feature type="compositionally biased region" description="Low complexity" evidence="1">
    <location>
        <begin position="79"/>
        <end position="91"/>
    </location>
</feature>
<feature type="region of interest" description="Disordered" evidence="1">
    <location>
        <begin position="276"/>
        <end position="312"/>
    </location>
</feature>
<name>A0A9D3ML39_ANGAN</name>
<sequence length="510" mass="56255">MDNYMKRQMIENDDVFRNTLERIVQKYSRVDGSGMEVCLKSMTCRTEKGILPWDGEVVERQMESLKNIADSTGKSARGQDISADIQQDDSQTCSNSTSVSVETEMGRSSENVSWESGPYGSHLMSNAVSDSSLQGELAQPEEQDEELERTLSSQGTLLLDLYPSMLSQVGEAWRRQKSPTPRSAHEPWRRGLHEGVVGQRADPNLVTDSGSSPEELTLLSHTYAVLSSPTSPVGGTASSPLCLYSTGDSPLPVALPLPPRISPGSTQRTLPLFQRRSPHPSHLKWGSPSRPAPLPQRPPPPDGSPSQPPVPCSVLAQRRRSFAGFQAVRHQIDQQFEELYHRLVCQRKVALPLPSPASPLPSSSSLAALALSPIWMRVRKRDRALEPSAWPEPKRFREGCTCSPGSVRHLRQSWAGCCGSSRPEGAVLPQRRSPGTSRLWGGTFRKDPCSGLSWQLHPNPAASREKGETRTSLPEFQGKSPVRASIFLRDWQRGCSPSSSRRRLLYGLPQ</sequence>